<name>A0A7Z3BN74_9PSED</name>
<sequence>MLEHLKSTGTARTHATLDAIYVVCEEQVARDSSDFSFATVARLGAGRGVPKAQSIRNATGAPYRALIESFATAHPPKKKVRRSTKADAWIDELPSARHKLLVNMLVAELAEARRVIKEVVPPNLEIYVDARKSARAAFKLDDVERRALEYLLSEDFMRKWNFKKGDRGDVLDAGGTRVFKPGTIAALEKALKHL</sequence>
<dbReference type="RefSeq" id="WP_169939662.1">
    <property type="nucleotide sequence ID" value="NZ_CP048833.1"/>
</dbReference>
<evidence type="ECO:0000313" key="1">
    <source>
        <dbReference type="EMBL" id="QJP10017.1"/>
    </source>
</evidence>
<proteinExistence type="predicted"/>
<gene>
    <name evidence="1" type="ORF">G4G71_19755</name>
</gene>
<accession>A0A7Z3BN74</accession>
<dbReference type="InterPro" id="IPR048061">
    <property type="entry name" value="GmtX-like"/>
</dbReference>
<evidence type="ECO:0000313" key="2">
    <source>
        <dbReference type="Proteomes" id="UP000502549"/>
    </source>
</evidence>
<organism evidence="1 2">
    <name type="scientific">Pseudomonas multiresinivorans</name>
    <dbReference type="NCBI Taxonomy" id="95301"/>
    <lineage>
        <taxon>Bacteria</taxon>
        <taxon>Pseudomonadati</taxon>
        <taxon>Pseudomonadota</taxon>
        <taxon>Gammaproteobacteria</taxon>
        <taxon>Pseudomonadales</taxon>
        <taxon>Pseudomonadaceae</taxon>
        <taxon>Pseudomonas</taxon>
    </lineage>
</organism>
<dbReference type="AlphaFoldDB" id="A0A7Z3BN74"/>
<protein>
    <submittedName>
        <fullName evidence="1">Uncharacterized protein</fullName>
    </submittedName>
</protein>
<dbReference type="EMBL" id="CP048833">
    <property type="protein sequence ID" value="QJP10017.1"/>
    <property type="molecule type" value="Genomic_DNA"/>
</dbReference>
<keyword evidence="2" id="KW-1185">Reference proteome</keyword>
<dbReference type="Proteomes" id="UP000502549">
    <property type="component" value="Chromosome"/>
</dbReference>
<dbReference type="NCBIfam" id="NF040692">
    <property type="entry name" value="recomb_assoc"/>
    <property type="match status" value="1"/>
</dbReference>
<reference evidence="1 2" key="1">
    <citation type="submission" date="2020-02" db="EMBL/GenBank/DDBJ databases">
        <title>Complete genome sequence of Pseudomonas multiresinivorans ORNL1.</title>
        <authorList>
            <person name="Podar M."/>
        </authorList>
    </citation>
    <scope>NUCLEOTIDE SEQUENCE [LARGE SCALE GENOMIC DNA]</scope>
    <source>
        <strain evidence="2">populi</strain>
    </source>
</reference>
<dbReference type="KEGG" id="pmui:G4G71_19755"/>